<comment type="caution">
    <text evidence="1">The sequence shown here is derived from an EMBL/GenBank/DDBJ whole genome shotgun (WGS) entry which is preliminary data.</text>
</comment>
<keyword evidence="2" id="KW-1185">Reference proteome</keyword>
<dbReference type="EMBL" id="JAYMRP010000010">
    <property type="protein sequence ID" value="MFB8773960.1"/>
    <property type="molecule type" value="Genomic_DNA"/>
</dbReference>
<dbReference type="CDD" id="cd07328">
    <property type="entry name" value="M48_Ste24p_like"/>
    <property type="match status" value="1"/>
</dbReference>
<evidence type="ECO:0000313" key="1">
    <source>
        <dbReference type="EMBL" id="MFB8773960.1"/>
    </source>
</evidence>
<accession>A0ABV5EAT0</accession>
<name>A0ABV5EAT0_9ACTN</name>
<sequence>MIGALAVGGALLIVLGWETVVRPVLGLLLICLAAALRPPRGKVNQEQPVLGRQDAPRLFALLDEIAESLGTRGFDAVRVSHDFALSAVPFGLRGRRLDIGLALWESLTPQQRIAGVAHELGHFTVGDVRHNLMVRTVLPLVHGGAAASADEAGILREQAMAASPRSRLAEDMAQATGRFRVDSALSRWGLWIVSWPQRQLARLVHRLAASLAEETELRSDSLAARVASTEAAVQALERRGLSGVVTAELRRLAVEAGTFGRAGAAEGLWQKLAAHAAGVSGGMAHPHHGVGMRIRALREAEVRPAMVAPDGVAVGAVERELEPTKKAVAERFIRDGVGVGVGR</sequence>
<reference evidence="1 2" key="1">
    <citation type="submission" date="2024-01" db="EMBL/GenBank/DDBJ databases">
        <title>Genome mining of biosynthetic gene clusters to explore secondary metabolites of Streptomyces sp.</title>
        <authorList>
            <person name="Baig A."/>
            <person name="Ajitkumar Shintre N."/>
            <person name="Kumar H."/>
            <person name="Anbarasu A."/>
            <person name="Ramaiah S."/>
        </authorList>
    </citation>
    <scope>NUCLEOTIDE SEQUENCE [LARGE SCALE GENOMIC DNA]</scope>
    <source>
        <strain evidence="1 2">A57</strain>
    </source>
</reference>
<organism evidence="1 2">
    <name type="scientific">Streptomyces broussonetiae</name>
    <dbReference type="NCBI Taxonomy" id="2686304"/>
    <lineage>
        <taxon>Bacteria</taxon>
        <taxon>Bacillati</taxon>
        <taxon>Actinomycetota</taxon>
        <taxon>Actinomycetes</taxon>
        <taxon>Kitasatosporales</taxon>
        <taxon>Streptomycetaceae</taxon>
        <taxon>Streptomyces</taxon>
    </lineage>
</organism>
<dbReference type="Gene3D" id="3.30.2010.10">
    <property type="entry name" value="Metalloproteases ('zincins'), catalytic domain"/>
    <property type="match status" value="1"/>
</dbReference>
<dbReference type="RefSeq" id="WP_376732721.1">
    <property type="nucleotide sequence ID" value="NZ_JAYMRP010000010.1"/>
</dbReference>
<proteinExistence type="predicted"/>
<gene>
    <name evidence="1" type="ORF">VSS16_14680</name>
</gene>
<dbReference type="Proteomes" id="UP001585080">
    <property type="component" value="Unassembled WGS sequence"/>
</dbReference>
<evidence type="ECO:0000313" key="2">
    <source>
        <dbReference type="Proteomes" id="UP001585080"/>
    </source>
</evidence>
<protein>
    <submittedName>
        <fullName evidence="1">M48 family metallopeptidase</fullName>
    </submittedName>
</protein>